<organism evidence="1 2">
    <name type="scientific">Protopolystoma xenopodis</name>
    <dbReference type="NCBI Taxonomy" id="117903"/>
    <lineage>
        <taxon>Eukaryota</taxon>
        <taxon>Metazoa</taxon>
        <taxon>Spiralia</taxon>
        <taxon>Lophotrochozoa</taxon>
        <taxon>Platyhelminthes</taxon>
        <taxon>Monogenea</taxon>
        <taxon>Polyopisthocotylea</taxon>
        <taxon>Polystomatidea</taxon>
        <taxon>Polystomatidae</taxon>
        <taxon>Protopolystoma</taxon>
    </lineage>
</organism>
<sequence length="259" mass="28338">MLADTSEAVGSRLELKGLRYLRGGRGRCLATWVNKVSLASPYFHIAITQKEGDEDIKDDDPVLVVELHQHRYLNYSNCQLQRHQSGHNQSGQVYHRVIPPQPLGQRRVSVTVAGLNQAGQISVSQVGDDASLRCQAVLLATSTPLHADTPGIRYGWDWRRLDGDSSAGSSVAVGIETQADSLNLRGVQAAPGQGGRGVKGRCVVHVKAKLVEPTADEDEEMAFASEYFRIEVTRKPEVREEDLLYPIPGTEQGKSGELD</sequence>
<reference evidence="1" key="1">
    <citation type="submission" date="2018-11" db="EMBL/GenBank/DDBJ databases">
        <authorList>
            <consortium name="Pathogen Informatics"/>
        </authorList>
    </citation>
    <scope>NUCLEOTIDE SEQUENCE</scope>
</reference>
<proteinExistence type="predicted"/>
<evidence type="ECO:0000313" key="2">
    <source>
        <dbReference type="Proteomes" id="UP000784294"/>
    </source>
</evidence>
<dbReference type="Proteomes" id="UP000784294">
    <property type="component" value="Unassembled WGS sequence"/>
</dbReference>
<dbReference type="OrthoDB" id="6284657at2759"/>
<protein>
    <submittedName>
        <fullName evidence="1">Uncharacterized protein</fullName>
    </submittedName>
</protein>
<keyword evidence="2" id="KW-1185">Reference proteome</keyword>
<accession>A0A448WAY9</accession>
<gene>
    <name evidence="1" type="ORF">PXEA_LOCUS733</name>
</gene>
<comment type="caution">
    <text evidence="1">The sequence shown here is derived from an EMBL/GenBank/DDBJ whole genome shotgun (WGS) entry which is preliminary data.</text>
</comment>
<dbReference type="AlphaFoldDB" id="A0A448WAY9"/>
<dbReference type="EMBL" id="CAAALY010001422">
    <property type="protein sequence ID" value="VEL07293.1"/>
    <property type="molecule type" value="Genomic_DNA"/>
</dbReference>
<name>A0A448WAY9_9PLAT</name>
<evidence type="ECO:0000313" key="1">
    <source>
        <dbReference type="EMBL" id="VEL07293.1"/>
    </source>
</evidence>